<name>F6W6F2_ORNAN</name>
<dbReference type="OMA" id="GCPPDDK"/>
<dbReference type="Ensembl" id="ENSOANT00000012494.2">
    <property type="protein sequence ID" value="ENSOANP00000012492.2"/>
    <property type="gene ID" value="ENSOANG00000007842.2"/>
</dbReference>
<keyword evidence="8" id="KW-1015">Disulfide bond</keyword>
<dbReference type="AlphaFoldDB" id="F6W6F2"/>
<accession>F6W6F2</accession>
<dbReference type="PANTHER" id="PTHR19441:SF39">
    <property type="entry name" value="WAP FOUR-DISULFIDE CORE DOMAIN PROTEIN 5"/>
    <property type="match status" value="1"/>
</dbReference>
<dbReference type="CDD" id="cd00199">
    <property type="entry name" value="WAP"/>
    <property type="match status" value="2"/>
</dbReference>
<keyword evidence="11" id="KW-1185">Reference proteome</keyword>
<evidence type="ECO:0000256" key="2">
    <source>
        <dbReference type="ARBA" id="ARBA00004613"/>
    </source>
</evidence>
<dbReference type="eggNOG" id="ENOG502S99V">
    <property type="taxonomic scope" value="Eukaryota"/>
</dbReference>
<dbReference type="Gene3D" id="4.10.75.10">
    <property type="entry name" value="Elafin-like"/>
    <property type="match status" value="2"/>
</dbReference>
<keyword evidence="7" id="KW-0677">Repeat</keyword>
<reference evidence="10" key="1">
    <citation type="submission" date="2025-08" db="UniProtKB">
        <authorList>
            <consortium name="Ensembl"/>
        </authorList>
    </citation>
    <scope>IDENTIFICATION</scope>
    <source>
        <strain evidence="10">Glennie</strain>
    </source>
</reference>
<dbReference type="GO" id="GO:0045087">
    <property type="term" value="P:innate immune response"/>
    <property type="evidence" value="ECO:0000318"/>
    <property type="project" value="GO_Central"/>
</dbReference>
<reference evidence="10" key="2">
    <citation type="submission" date="2025-09" db="UniProtKB">
        <authorList>
            <consortium name="Ensembl"/>
        </authorList>
    </citation>
    <scope>IDENTIFICATION</scope>
    <source>
        <strain evidence="10">Glennie</strain>
    </source>
</reference>
<evidence type="ECO:0000256" key="5">
    <source>
        <dbReference type="ARBA" id="ARBA00022690"/>
    </source>
</evidence>
<evidence type="ECO:0000256" key="7">
    <source>
        <dbReference type="ARBA" id="ARBA00022737"/>
    </source>
</evidence>
<dbReference type="PANTHER" id="PTHR19441">
    <property type="entry name" value="WHEY ACDIC PROTEIN WAP"/>
    <property type="match status" value="1"/>
</dbReference>
<dbReference type="STRING" id="9258.ENSOANP00000012492"/>
<feature type="domain" description="WAP" evidence="9">
    <location>
        <begin position="26"/>
        <end position="73"/>
    </location>
</feature>
<dbReference type="GO" id="GO:0004867">
    <property type="term" value="F:serine-type endopeptidase inhibitor activity"/>
    <property type="evidence" value="ECO:0000318"/>
    <property type="project" value="GO_Central"/>
</dbReference>
<evidence type="ECO:0000256" key="4">
    <source>
        <dbReference type="ARBA" id="ARBA00022525"/>
    </source>
</evidence>
<evidence type="ECO:0000313" key="11">
    <source>
        <dbReference type="Proteomes" id="UP000002279"/>
    </source>
</evidence>
<proteinExistence type="predicted"/>
<evidence type="ECO:0000256" key="8">
    <source>
        <dbReference type="ARBA" id="ARBA00023157"/>
    </source>
</evidence>
<feature type="domain" description="WAP" evidence="9">
    <location>
        <begin position="74"/>
        <end position="120"/>
    </location>
</feature>
<dbReference type="PRINTS" id="PR00003">
    <property type="entry name" value="4DISULPHCORE"/>
</dbReference>
<dbReference type="GeneTree" id="ENSGT00730000111369"/>
<evidence type="ECO:0000259" key="9">
    <source>
        <dbReference type="PROSITE" id="PS51390"/>
    </source>
</evidence>
<dbReference type="InParanoid" id="F6W6F2"/>
<dbReference type="InterPro" id="IPR008197">
    <property type="entry name" value="WAP_dom"/>
</dbReference>
<dbReference type="InterPro" id="IPR050514">
    <property type="entry name" value="WAP_four-disulfide_core"/>
</dbReference>
<keyword evidence="5" id="KW-0646">Protease inhibitor</keyword>
<dbReference type="InterPro" id="IPR036645">
    <property type="entry name" value="Elafin-like_sf"/>
</dbReference>
<dbReference type="PROSITE" id="PS51390">
    <property type="entry name" value="WAP"/>
    <property type="match status" value="2"/>
</dbReference>
<organism evidence="10 11">
    <name type="scientific">Ornithorhynchus anatinus</name>
    <name type="common">Duckbill platypus</name>
    <dbReference type="NCBI Taxonomy" id="9258"/>
    <lineage>
        <taxon>Eukaryota</taxon>
        <taxon>Metazoa</taxon>
        <taxon>Chordata</taxon>
        <taxon>Craniata</taxon>
        <taxon>Vertebrata</taxon>
        <taxon>Euteleostomi</taxon>
        <taxon>Mammalia</taxon>
        <taxon>Monotremata</taxon>
        <taxon>Ornithorhynchidae</taxon>
        <taxon>Ornithorhynchus</taxon>
    </lineage>
</organism>
<evidence type="ECO:0000313" key="10">
    <source>
        <dbReference type="Ensembl" id="ENSOANP00000012492.2"/>
    </source>
</evidence>
<comment type="subcellular location">
    <subcellularLocation>
        <location evidence="2">Secreted</location>
    </subcellularLocation>
</comment>
<dbReference type="GO" id="GO:0005615">
    <property type="term" value="C:extracellular space"/>
    <property type="evidence" value="ECO:0000318"/>
    <property type="project" value="GO_Central"/>
</dbReference>
<evidence type="ECO:0000256" key="6">
    <source>
        <dbReference type="ARBA" id="ARBA00022729"/>
    </source>
</evidence>
<evidence type="ECO:0000256" key="1">
    <source>
        <dbReference type="ARBA" id="ARBA00003209"/>
    </source>
</evidence>
<keyword evidence="4" id="KW-0964">Secreted</keyword>
<sequence>LRYHSNYDYLVLLYSAKHLVPSSAPRKQKLGGCPADDTPCLWQRPDQCSEDSQCPRLKKCCSRACYRQCLPPVRVKLGDCPKDDLLCLSPIQHLCGKDTDCSGIQKCCLAACGRDCREPAKGTCLGRTLLPTPTPIHSFIHSFIHIY</sequence>
<dbReference type="Proteomes" id="UP000002279">
    <property type="component" value="Unplaced"/>
</dbReference>
<dbReference type="GO" id="GO:0019731">
    <property type="term" value="P:antibacterial humoral response"/>
    <property type="evidence" value="ECO:0000318"/>
    <property type="project" value="GO_Central"/>
</dbReference>
<protein>
    <recommendedName>
        <fullName evidence="3">WAP four-disulfide core domain protein 5</fullName>
    </recommendedName>
</protein>
<dbReference type="HOGENOM" id="CLU_105901_2_0_1"/>
<dbReference type="SUPFAM" id="SSF57256">
    <property type="entry name" value="Elafin-like"/>
    <property type="match status" value="2"/>
</dbReference>
<dbReference type="Pfam" id="PF00095">
    <property type="entry name" value="WAP"/>
    <property type="match status" value="2"/>
</dbReference>
<keyword evidence="6" id="KW-0732">Signal</keyword>
<evidence type="ECO:0000256" key="3">
    <source>
        <dbReference type="ARBA" id="ARBA00017105"/>
    </source>
</evidence>
<comment type="function">
    <text evidence="1">Putative acid-stable proteinase inhibitor.</text>
</comment>
<dbReference type="SMART" id="SM00217">
    <property type="entry name" value="WAP"/>
    <property type="match status" value="2"/>
</dbReference>